<dbReference type="PANTHER" id="PTHR46566">
    <property type="entry name" value="1-PHOSPHOFRUCTOKINASE-RELATED"/>
    <property type="match status" value="1"/>
</dbReference>
<proteinExistence type="predicted"/>
<sequence length="301" mass="34332">MILVVDPCPYLERKITGQDFPKSRVSYADSQQTRPAGYGADMCELAADMNESVRLITFLGGNAGDRFETLFVSRGGDVIREPLRDETQECFILEEKYKSTQIFTKEPRITRESVLDFYERYAKEVAESDVVAITRDRRRDEGEAMKLPLIRYARKKSKPVVVLCDHTDDIDDLVEARPFGIVIDRFALSKLTGKNMQFIGDVSKALKSLFQERIPLILVTGSDKGAILFFRGEFFHGKHETEEIEFDEHNALFAMATGILRNYDARMILKLSLAAAKSTDDSEFVDIKSDMNRIEVRKMEV</sequence>
<keyword evidence="2" id="KW-0418">Kinase</keyword>
<dbReference type="GO" id="GO:0016301">
    <property type="term" value="F:kinase activity"/>
    <property type="evidence" value="ECO:0007669"/>
    <property type="project" value="UniProtKB-KW"/>
</dbReference>
<dbReference type="EMBL" id="LR134523">
    <property type="protein sequence ID" value="VEJ35804.1"/>
    <property type="molecule type" value="Genomic_DNA"/>
</dbReference>
<evidence type="ECO:0000259" key="1">
    <source>
        <dbReference type="Pfam" id="PF00294"/>
    </source>
</evidence>
<dbReference type="AlphaFoldDB" id="A0A3S4YPP9"/>
<dbReference type="SUPFAM" id="SSF53613">
    <property type="entry name" value="Ribokinase-like"/>
    <property type="match status" value="1"/>
</dbReference>
<dbReference type="RefSeq" id="WP_126465561.1">
    <property type="nucleotide sequence ID" value="NZ_JAUSWF010000009.1"/>
</dbReference>
<organism evidence="2 3">
    <name type="scientific">Aedoeadaptatus ivorii</name>
    <dbReference type="NCBI Taxonomy" id="54006"/>
    <lineage>
        <taxon>Bacteria</taxon>
        <taxon>Bacillati</taxon>
        <taxon>Bacillota</taxon>
        <taxon>Tissierellia</taxon>
        <taxon>Tissierellales</taxon>
        <taxon>Peptoniphilaceae</taxon>
        <taxon>Aedoeadaptatus</taxon>
    </lineage>
</organism>
<dbReference type="Proteomes" id="UP000269544">
    <property type="component" value="Chromosome"/>
</dbReference>
<feature type="domain" description="Carbohydrate kinase PfkB" evidence="1">
    <location>
        <begin position="23"/>
        <end position="232"/>
    </location>
</feature>
<dbReference type="OrthoDB" id="1696595at2"/>
<accession>A0A3S4YPP9</accession>
<dbReference type="KEGG" id="piv:NCTC13079_00970"/>
<dbReference type="PANTHER" id="PTHR46566:SF2">
    <property type="entry name" value="ATP-DEPENDENT 6-PHOSPHOFRUCTOKINASE ISOZYME 2"/>
    <property type="match status" value="1"/>
</dbReference>
<evidence type="ECO:0000313" key="2">
    <source>
        <dbReference type="EMBL" id="VEJ35804.1"/>
    </source>
</evidence>
<keyword evidence="2" id="KW-0808">Transferase</keyword>
<name>A0A3S4YPP9_9FIRM</name>
<dbReference type="InterPro" id="IPR029056">
    <property type="entry name" value="Ribokinase-like"/>
</dbReference>
<keyword evidence="3" id="KW-1185">Reference proteome</keyword>
<protein>
    <submittedName>
        <fullName evidence="2">Tagatose-6-phosphate kinase</fullName>
    </submittedName>
</protein>
<evidence type="ECO:0000313" key="3">
    <source>
        <dbReference type="Proteomes" id="UP000269544"/>
    </source>
</evidence>
<gene>
    <name evidence="2" type="ORF">NCTC13079_00970</name>
</gene>
<dbReference type="Pfam" id="PF00294">
    <property type="entry name" value="PfkB"/>
    <property type="match status" value="1"/>
</dbReference>
<reference evidence="2 3" key="1">
    <citation type="submission" date="2018-12" db="EMBL/GenBank/DDBJ databases">
        <authorList>
            <consortium name="Pathogen Informatics"/>
        </authorList>
    </citation>
    <scope>NUCLEOTIDE SEQUENCE [LARGE SCALE GENOMIC DNA]</scope>
    <source>
        <strain evidence="2 3">NCTC13079</strain>
    </source>
</reference>
<dbReference type="InterPro" id="IPR011611">
    <property type="entry name" value="PfkB_dom"/>
</dbReference>
<dbReference type="Gene3D" id="3.40.1190.20">
    <property type="match status" value="1"/>
</dbReference>